<evidence type="ECO:0000313" key="1">
    <source>
        <dbReference type="EMBL" id="QHS98725.1"/>
    </source>
</evidence>
<proteinExistence type="predicted"/>
<name>A0A6C0C206_9ZZZZ</name>
<sequence length="842" mass="93872">MSWKNQGGNKKNLKVNNLNAVGGYWNYKDSKFYHNNIKLLTTVGIGTSKPFSRLSFGDYTENLTNLPGNTTNFAHILALNETDEGKNGVGIGYYNRGTSEYGLKFIVGNNDHYIHDRNKNIKLFISNQGTFLFNKQLNNATGATIDISGSISTNSSITIGDGGIDTKQNIPIGTLKFKKNPQNTTQQLWIKITDAEMNEEENWYVIQVADKSKVEARWKPEGPSGSKQPDIYYSGKVSIDNEHMTSKTENMLSVKGNIIIANNNEILKKTYIYPNQKNQGYLLVGKSIVINPPIENYDAGSPNTILTAINSNNNLNRKVLLNLNLNRNSAKTEIEKVNFMLGGYNTHFDNTSINNILFGNNSSIDACDYSFLYGNNCKADKNNFSFTFGNTNKIENQDPKANNIVFGSNHQIKNSGNCAIFGTINKTNSDNSYLFGNNNQILNKNNRNPINFIVGVANQIKDKTSSGEGRAKGYIIGNTNNIISDKNTFTAHDCDAIIFGDSNKCELNMNIDQESTILGSLNTSYHNSIILGDSNTNNMKITNSEKIAKNEHTTFIIGNNINNTYPYTHSGWIDYNRLDTTKIYNQNIISELTENETALAAQPQPAAEALNVLNTTKTKLEADLKEIKNIPPLLLVVGQGNTDGTFDADAGTFSVDTSGNVRCTNIVMNKPNTGKLRCEEVHIKKLFHLTKQIPIHEYVHQFEFRLWKTGDTNIDTNFHTISLPYSGQLTKIISVLNLPNIQAKIASGSIKPFQDIEYQIKNSNENIKTIIHEKNTSYMGGTYPQSIIKEEKGITGFNIPNTPIQNQSIQIKIVSYQQGWSVSTDWKQLTKVKITLVIDRSS</sequence>
<protein>
    <submittedName>
        <fullName evidence="1">Uncharacterized protein</fullName>
    </submittedName>
</protein>
<dbReference type="AlphaFoldDB" id="A0A6C0C206"/>
<reference evidence="1" key="1">
    <citation type="journal article" date="2020" name="Nature">
        <title>Giant virus diversity and host interactions through global metagenomics.</title>
        <authorList>
            <person name="Schulz F."/>
            <person name="Roux S."/>
            <person name="Paez-Espino D."/>
            <person name="Jungbluth S."/>
            <person name="Walsh D.A."/>
            <person name="Denef V.J."/>
            <person name="McMahon K.D."/>
            <person name="Konstantinidis K.T."/>
            <person name="Eloe-Fadrosh E.A."/>
            <person name="Kyrpides N.C."/>
            <person name="Woyke T."/>
        </authorList>
    </citation>
    <scope>NUCLEOTIDE SEQUENCE</scope>
    <source>
        <strain evidence="1">GVMAG-M-3300020185-18</strain>
    </source>
</reference>
<organism evidence="1">
    <name type="scientific">viral metagenome</name>
    <dbReference type="NCBI Taxonomy" id="1070528"/>
    <lineage>
        <taxon>unclassified sequences</taxon>
        <taxon>metagenomes</taxon>
        <taxon>organismal metagenomes</taxon>
    </lineage>
</organism>
<accession>A0A6C0C206</accession>
<dbReference type="EMBL" id="MN739322">
    <property type="protein sequence ID" value="QHS98725.1"/>
    <property type="molecule type" value="Genomic_DNA"/>
</dbReference>